<name>A0AAD2EDA5_9LAMI</name>
<reference evidence="6" key="1">
    <citation type="submission" date="2023-05" db="EMBL/GenBank/DDBJ databases">
        <authorList>
            <person name="Huff M."/>
        </authorList>
    </citation>
    <scope>NUCLEOTIDE SEQUENCE</scope>
</reference>
<dbReference type="EMBL" id="OU503055">
    <property type="protein sequence ID" value="CAI9783806.1"/>
    <property type="molecule type" value="Genomic_DNA"/>
</dbReference>
<dbReference type="GO" id="GO:0005685">
    <property type="term" value="C:U1 snRNP"/>
    <property type="evidence" value="ECO:0007669"/>
    <property type="project" value="TreeGrafter"/>
</dbReference>
<evidence type="ECO:0000256" key="2">
    <source>
        <dbReference type="ARBA" id="ARBA00022664"/>
    </source>
</evidence>
<protein>
    <submittedName>
        <fullName evidence="6">Uncharacterized protein</fullName>
    </submittedName>
</protein>
<dbReference type="GO" id="GO:0000243">
    <property type="term" value="C:commitment complex"/>
    <property type="evidence" value="ECO:0007669"/>
    <property type="project" value="TreeGrafter"/>
</dbReference>
<keyword evidence="7" id="KW-1185">Reference proteome</keyword>
<sequence>MTTDFSPVIIIFDKVLEIHFSSARFKDQVGDADGACAALLLCDEKIDSSFIESVIKQANMEKHLGSLAAASATYEKCHKLASDQKFAYPSLTVFSLIQAYIYGKKLEKSNFAASEYFTIHLVIWALLDNGF</sequence>
<proteinExistence type="predicted"/>
<dbReference type="GO" id="GO:0000395">
    <property type="term" value="P:mRNA 5'-splice site recognition"/>
    <property type="evidence" value="ECO:0007669"/>
    <property type="project" value="TreeGrafter"/>
</dbReference>
<evidence type="ECO:0000256" key="1">
    <source>
        <dbReference type="ARBA" id="ARBA00004123"/>
    </source>
</evidence>
<accession>A0AAD2EDA5</accession>
<dbReference type="Proteomes" id="UP000834106">
    <property type="component" value="Chromosome 20"/>
</dbReference>
<evidence type="ECO:0000256" key="3">
    <source>
        <dbReference type="ARBA" id="ARBA00022737"/>
    </source>
</evidence>
<dbReference type="AlphaFoldDB" id="A0AAD2EDA5"/>
<dbReference type="PANTHER" id="PTHR17204:SF26">
    <property type="entry name" value="PRE-MRNA-PROCESSING FACTOR 39-2"/>
    <property type="match status" value="1"/>
</dbReference>
<keyword evidence="4" id="KW-0508">mRNA splicing</keyword>
<evidence type="ECO:0000313" key="7">
    <source>
        <dbReference type="Proteomes" id="UP000834106"/>
    </source>
</evidence>
<organism evidence="6 7">
    <name type="scientific">Fraxinus pennsylvanica</name>
    <dbReference type="NCBI Taxonomy" id="56036"/>
    <lineage>
        <taxon>Eukaryota</taxon>
        <taxon>Viridiplantae</taxon>
        <taxon>Streptophyta</taxon>
        <taxon>Embryophyta</taxon>
        <taxon>Tracheophyta</taxon>
        <taxon>Spermatophyta</taxon>
        <taxon>Magnoliopsida</taxon>
        <taxon>eudicotyledons</taxon>
        <taxon>Gunneridae</taxon>
        <taxon>Pentapetalae</taxon>
        <taxon>asterids</taxon>
        <taxon>lamiids</taxon>
        <taxon>Lamiales</taxon>
        <taxon>Oleaceae</taxon>
        <taxon>Oleeae</taxon>
        <taxon>Fraxinus</taxon>
    </lineage>
</organism>
<evidence type="ECO:0000256" key="4">
    <source>
        <dbReference type="ARBA" id="ARBA00023187"/>
    </source>
</evidence>
<keyword evidence="2" id="KW-0507">mRNA processing</keyword>
<dbReference type="GO" id="GO:0071004">
    <property type="term" value="C:U2-type prespliceosome"/>
    <property type="evidence" value="ECO:0007669"/>
    <property type="project" value="TreeGrafter"/>
</dbReference>
<dbReference type="GO" id="GO:0030627">
    <property type="term" value="F:pre-mRNA 5'-splice site binding"/>
    <property type="evidence" value="ECO:0007669"/>
    <property type="project" value="TreeGrafter"/>
</dbReference>
<keyword evidence="5" id="KW-0539">Nucleus</keyword>
<comment type="subcellular location">
    <subcellularLocation>
        <location evidence="1">Nucleus</location>
    </subcellularLocation>
</comment>
<keyword evidence="3" id="KW-0677">Repeat</keyword>
<evidence type="ECO:0000256" key="5">
    <source>
        <dbReference type="ARBA" id="ARBA00023242"/>
    </source>
</evidence>
<evidence type="ECO:0000313" key="6">
    <source>
        <dbReference type="EMBL" id="CAI9783806.1"/>
    </source>
</evidence>
<dbReference type="PANTHER" id="PTHR17204">
    <property type="entry name" value="PRE-MRNA PROCESSING PROTEIN PRP39-RELATED"/>
    <property type="match status" value="1"/>
</dbReference>
<gene>
    <name evidence="6" type="ORF">FPE_LOCUS30951</name>
</gene>